<organism evidence="12 13">
    <name type="scientific">Hermetia illucens</name>
    <name type="common">Black soldier fly</name>
    <dbReference type="NCBI Taxonomy" id="343691"/>
    <lineage>
        <taxon>Eukaryota</taxon>
        <taxon>Metazoa</taxon>
        <taxon>Ecdysozoa</taxon>
        <taxon>Arthropoda</taxon>
        <taxon>Hexapoda</taxon>
        <taxon>Insecta</taxon>
        <taxon>Pterygota</taxon>
        <taxon>Neoptera</taxon>
        <taxon>Endopterygota</taxon>
        <taxon>Diptera</taxon>
        <taxon>Brachycera</taxon>
        <taxon>Stratiomyomorpha</taxon>
        <taxon>Stratiomyidae</taxon>
        <taxon>Hermetiinae</taxon>
        <taxon>Hermetia</taxon>
    </lineage>
</organism>
<dbReference type="OrthoDB" id="3626597at2759"/>
<dbReference type="FunFam" id="3.40.630.10:FF:000084">
    <property type="entry name" value="Carboxypeptidase B2"/>
    <property type="match status" value="1"/>
</dbReference>
<dbReference type="GO" id="GO:0004181">
    <property type="term" value="F:metallocarboxypeptidase activity"/>
    <property type="evidence" value="ECO:0007669"/>
    <property type="project" value="InterPro"/>
</dbReference>
<dbReference type="CDD" id="cd03860">
    <property type="entry name" value="M14_CP_A-B_like"/>
    <property type="match status" value="1"/>
</dbReference>
<evidence type="ECO:0000256" key="1">
    <source>
        <dbReference type="ARBA" id="ARBA00001947"/>
    </source>
</evidence>
<evidence type="ECO:0000313" key="12">
    <source>
        <dbReference type="EMBL" id="CAD7080716.1"/>
    </source>
</evidence>
<dbReference type="Pfam" id="PF00246">
    <property type="entry name" value="Peptidase_M14"/>
    <property type="match status" value="1"/>
</dbReference>
<keyword evidence="3" id="KW-0121">Carboxypeptidase</keyword>
<dbReference type="AlphaFoldDB" id="A0A7R8YPV0"/>
<evidence type="ECO:0000256" key="9">
    <source>
        <dbReference type="ARBA" id="ARBA00023049"/>
    </source>
</evidence>
<proteinExistence type="inferred from homology"/>
<dbReference type="SUPFAM" id="SSF53187">
    <property type="entry name" value="Zn-dependent exopeptidases"/>
    <property type="match status" value="1"/>
</dbReference>
<evidence type="ECO:0000256" key="4">
    <source>
        <dbReference type="ARBA" id="ARBA00022670"/>
    </source>
</evidence>
<dbReference type="PRINTS" id="PR00765">
    <property type="entry name" value="CRBOXYPTASEA"/>
</dbReference>
<dbReference type="Gene3D" id="3.40.630.10">
    <property type="entry name" value="Zn peptidases"/>
    <property type="match status" value="1"/>
</dbReference>
<evidence type="ECO:0000313" key="13">
    <source>
        <dbReference type="Proteomes" id="UP000594454"/>
    </source>
</evidence>
<evidence type="ECO:0000256" key="2">
    <source>
        <dbReference type="ARBA" id="ARBA00005988"/>
    </source>
</evidence>
<keyword evidence="9" id="KW-0482">Metalloprotease</keyword>
<feature type="domain" description="Peptidase M14" evidence="11">
    <location>
        <begin position="44"/>
        <end position="337"/>
    </location>
</feature>
<dbReference type="InterPro" id="IPR000834">
    <property type="entry name" value="Peptidase_M14"/>
</dbReference>
<dbReference type="PANTHER" id="PTHR11705">
    <property type="entry name" value="PROTEASE FAMILY M14 CARBOXYPEPTIDASE A,B"/>
    <property type="match status" value="1"/>
</dbReference>
<evidence type="ECO:0000256" key="3">
    <source>
        <dbReference type="ARBA" id="ARBA00022645"/>
    </source>
</evidence>
<keyword evidence="7" id="KW-0378">Hydrolase</keyword>
<dbReference type="OMA" id="TWAIRKL"/>
<sequence>MPTYISGQRCSTYDSSCPKKTFIKKYESSTFPIKYPSSGISFDSYYSHQDMNEYMHYLAVRFPERVCIRTVGQSFENRDIKLIHISNGVRSANKNIIFIDAGIHAREWIAPATALYIIYQLVENFEANQELLDEFDWIVLPLVNPDGYEYSRGKFSYWRKTRSTVKSNPCRGTDANRNFAFHWDEKFASTDPCSDIFKGKQPFSEPESRIVAQILLELKGRGKFYISLHSFGNYILFPWGWTKKLPPTYGDLQYVASVGAEAIRSATGSTYVYGSAASCLYPVSGSSFDYAYAVAEFPISCVIELPGKGYRFHPIPKIIKECVEEAWIGIKAMAIAVIKKYGRT</sequence>
<reference evidence="12 13" key="1">
    <citation type="submission" date="2020-11" db="EMBL/GenBank/DDBJ databases">
        <authorList>
            <person name="Wallbank WR R."/>
            <person name="Pardo Diaz C."/>
            <person name="Kozak K."/>
            <person name="Martin S."/>
            <person name="Jiggins C."/>
            <person name="Moest M."/>
            <person name="Warren A I."/>
            <person name="Generalovic N T."/>
            <person name="Byers J.R.P. K."/>
            <person name="Montejo-Kovacevich G."/>
            <person name="Yen C E."/>
        </authorList>
    </citation>
    <scope>NUCLEOTIDE SEQUENCE [LARGE SCALE GENOMIC DNA]</scope>
</reference>
<dbReference type="GO" id="GO:0008270">
    <property type="term" value="F:zinc ion binding"/>
    <property type="evidence" value="ECO:0007669"/>
    <property type="project" value="InterPro"/>
</dbReference>
<keyword evidence="4" id="KW-0645">Protease</keyword>
<keyword evidence="6" id="KW-0732">Signal</keyword>
<dbReference type="EMBL" id="LR899010">
    <property type="protein sequence ID" value="CAD7080716.1"/>
    <property type="molecule type" value="Genomic_DNA"/>
</dbReference>
<evidence type="ECO:0000256" key="7">
    <source>
        <dbReference type="ARBA" id="ARBA00022801"/>
    </source>
</evidence>
<dbReference type="GO" id="GO:0006508">
    <property type="term" value="P:proteolysis"/>
    <property type="evidence" value="ECO:0007669"/>
    <property type="project" value="UniProtKB-KW"/>
</dbReference>
<feature type="active site" description="Proton donor/acceptor" evidence="10">
    <location>
        <position position="304"/>
    </location>
</feature>
<protein>
    <recommendedName>
        <fullName evidence="11">Peptidase M14 domain-containing protein</fullName>
    </recommendedName>
</protein>
<evidence type="ECO:0000256" key="10">
    <source>
        <dbReference type="PROSITE-ProRule" id="PRU01379"/>
    </source>
</evidence>
<dbReference type="PROSITE" id="PS52035">
    <property type="entry name" value="PEPTIDASE_M14"/>
    <property type="match status" value="1"/>
</dbReference>
<name>A0A7R8YPV0_HERIL</name>
<dbReference type="SMART" id="SM00631">
    <property type="entry name" value="Zn_pept"/>
    <property type="match status" value="1"/>
</dbReference>
<evidence type="ECO:0000256" key="5">
    <source>
        <dbReference type="ARBA" id="ARBA00022723"/>
    </source>
</evidence>
<dbReference type="GO" id="GO:0005615">
    <property type="term" value="C:extracellular space"/>
    <property type="evidence" value="ECO:0007669"/>
    <property type="project" value="TreeGrafter"/>
</dbReference>
<keyword evidence="8" id="KW-0862">Zinc</keyword>
<dbReference type="Proteomes" id="UP000594454">
    <property type="component" value="Chromosome 2"/>
</dbReference>
<keyword evidence="13" id="KW-1185">Reference proteome</keyword>
<evidence type="ECO:0000256" key="6">
    <source>
        <dbReference type="ARBA" id="ARBA00022729"/>
    </source>
</evidence>
<gene>
    <name evidence="12" type="ORF">HERILL_LOCUS3857</name>
</gene>
<keyword evidence="5" id="KW-0479">Metal-binding</keyword>
<comment type="similarity">
    <text evidence="2 10">Belongs to the peptidase M14 family.</text>
</comment>
<accession>A0A7R8YPV0</accession>
<evidence type="ECO:0000259" key="11">
    <source>
        <dbReference type="PROSITE" id="PS52035"/>
    </source>
</evidence>
<comment type="cofactor">
    <cofactor evidence="1">
        <name>Zn(2+)</name>
        <dbReference type="ChEBI" id="CHEBI:29105"/>
    </cofactor>
</comment>
<dbReference type="InParanoid" id="A0A7R8YPV0"/>
<dbReference type="PANTHER" id="PTHR11705:SF140">
    <property type="entry name" value="FI02848P-RELATED"/>
    <property type="match status" value="1"/>
</dbReference>
<evidence type="ECO:0000256" key="8">
    <source>
        <dbReference type="ARBA" id="ARBA00022833"/>
    </source>
</evidence>